<gene>
    <name evidence="2" type="ORF">ABNW52_12275</name>
</gene>
<evidence type="ECO:0000313" key="3">
    <source>
        <dbReference type="Proteomes" id="UP001433638"/>
    </source>
</evidence>
<accession>A0ABV1M5Q2</accession>
<reference evidence="2" key="1">
    <citation type="submission" date="2024-06" db="EMBL/GenBank/DDBJ databases">
        <title>Genome sequence of Vogesella sp. MAHUQ-64.</title>
        <authorList>
            <person name="Huq M.A."/>
        </authorList>
    </citation>
    <scope>NUCLEOTIDE SEQUENCE</scope>
    <source>
        <strain evidence="2">MAHUQ-64</strain>
    </source>
</reference>
<protein>
    <recommendedName>
        <fullName evidence="4">Recombination-associated protein RdgC</fullName>
    </recommendedName>
</protein>
<evidence type="ECO:0000313" key="2">
    <source>
        <dbReference type="EMBL" id="MEQ6291386.1"/>
    </source>
</evidence>
<evidence type="ECO:0008006" key="4">
    <source>
        <dbReference type="Google" id="ProtNLM"/>
    </source>
</evidence>
<dbReference type="EMBL" id="JBEFLD010000006">
    <property type="protein sequence ID" value="MEQ6291386.1"/>
    <property type="molecule type" value="Genomic_DNA"/>
</dbReference>
<dbReference type="RefSeq" id="WP_349588173.1">
    <property type="nucleotide sequence ID" value="NZ_JBEFLD010000006.1"/>
</dbReference>
<keyword evidence="3" id="KW-1185">Reference proteome</keyword>
<dbReference type="Proteomes" id="UP001433638">
    <property type="component" value="Unassembled WGS sequence"/>
</dbReference>
<evidence type="ECO:0000256" key="1">
    <source>
        <dbReference type="SAM" id="MobiDB-lite"/>
    </source>
</evidence>
<proteinExistence type="predicted"/>
<name>A0ABV1M5Q2_9NEIS</name>
<comment type="caution">
    <text evidence="2">The sequence shown here is derived from an EMBL/GenBank/DDBJ whole genome shotgun (WGS) entry which is preliminary data.</text>
</comment>
<feature type="region of interest" description="Disordered" evidence="1">
    <location>
        <begin position="76"/>
        <end position="95"/>
    </location>
</feature>
<sequence>MSTSFTYFEAEDRLLVVIQPGPHKLWLTRRLAQAIVHDIAGIFASQVPGDGIPGAGSAEERIALEHQMAMNGEDLPQDDGGKAMQYSSEPPARARDGDIQLCTGLDAKAGSNYASIGFVIGDSTLNLKLSRAGFHRLLRGVALCGTQAGWQLQGVPSWLTQSLLGNLLASLPPLDEAPDDDPDAT</sequence>
<organism evidence="2 3">
    <name type="scientific">Vogesella oryzagri</name>
    <dbReference type="NCBI Taxonomy" id="3160864"/>
    <lineage>
        <taxon>Bacteria</taxon>
        <taxon>Pseudomonadati</taxon>
        <taxon>Pseudomonadota</taxon>
        <taxon>Betaproteobacteria</taxon>
        <taxon>Neisseriales</taxon>
        <taxon>Chromobacteriaceae</taxon>
        <taxon>Vogesella</taxon>
    </lineage>
</organism>